<dbReference type="KEGG" id="chn:A605_00815"/>
<dbReference type="Proteomes" id="UP000011723">
    <property type="component" value="Chromosome"/>
</dbReference>
<dbReference type="InterPro" id="IPR012912">
    <property type="entry name" value="Plasmid_pRiA4b_Orf3-like"/>
</dbReference>
<dbReference type="PATRIC" id="fig|1121362.3.peg.153"/>
<protein>
    <submittedName>
        <fullName evidence="3">Plasmid pRiA4b ORF-3 family protein</fullName>
    </submittedName>
</protein>
<dbReference type="EMBL" id="CP003697">
    <property type="protein sequence ID" value="AGF71179.1"/>
    <property type="molecule type" value="Genomic_DNA"/>
</dbReference>
<dbReference type="InterPro" id="IPR024047">
    <property type="entry name" value="MM3350-like_sf"/>
</dbReference>
<dbReference type="Pfam" id="PF07929">
    <property type="entry name" value="PRiA4_ORF3"/>
    <property type="match status" value="1"/>
</dbReference>
<reference evidence="3 4" key="1">
    <citation type="journal article" date="2012" name="Stand. Genomic Sci.">
        <title>Genome sequence of the halotolerant bacterium Corynebacterium halotolerans type strain YIM 70093(T) (= DSM 44683(T)).</title>
        <authorList>
            <person name="Ruckert C."/>
            <person name="Albersmeier A."/>
            <person name="Al-Dilaimi A."/>
            <person name="Niehaus K."/>
            <person name="Szczepanowski R."/>
            <person name="Kalinowski J."/>
        </authorList>
    </citation>
    <scope>NUCLEOTIDE SEQUENCE [LARGE SCALE GENOMIC DNA]</scope>
    <source>
        <strain evidence="3">YIM 70093</strain>
    </source>
</reference>
<evidence type="ECO:0000256" key="1">
    <source>
        <dbReference type="SAM" id="MobiDB-lite"/>
    </source>
</evidence>
<evidence type="ECO:0000313" key="3">
    <source>
        <dbReference type="EMBL" id="AGF71179.1"/>
    </source>
</evidence>
<dbReference type="PANTHER" id="PTHR41878">
    <property type="entry name" value="LEXA REPRESSOR-RELATED"/>
    <property type="match status" value="1"/>
</dbReference>
<evidence type="ECO:0000259" key="2">
    <source>
        <dbReference type="Pfam" id="PF07929"/>
    </source>
</evidence>
<proteinExistence type="predicted"/>
<dbReference type="HOGENOM" id="CLU_413177_0_0_11"/>
<gene>
    <name evidence="3" type="ORF">A605_00815</name>
</gene>
<feature type="domain" description="Plasmid pRiA4b Orf3-like" evidence="2">
    <location>
        <begin position="469"/>
        <end position="636"/>
    </location>
</feature>
<accession>M1MTZ7</accession>
<dbReference type="SUPFAM" id="SSF159941">
    <property type="entry name" value="MM3350-like"/>
    <property type="match status" value="1"/>
</dbReference>
<dbReference type="AlphaFoldDB" id="M1MTZ7"/>
<organism evidence="3 4">
    <name type="scientific">Corynebacterium halotolerans YIM 70093 = DSM 44683</name>
    <dbReference type="NCBI Taxonomy" id="1121362"/>
    <lineage>
        <taxon>Bacteria</taxon>
        <taxon>Bacillati</taxon>
        <taxon>Actinomycetota</taxon>
        <taxon>Actinomycetes</taxon>
        <taxon>Mycobacteriales</taxon>
        <taxon>Corynebacteriaceae</taxon>
        <taxon>Corynebacterium</taxon>
    </lineage>
</organism>
<sequence>MQVVDLLAVGMGFTPSPTTVLELRRPAGSSRYAARGEYHFDSDSLWDVTGMEFSEVLHGAEQSGAELRLDLVPAKGWRFILQTRTPADTELDAAAGPFSPVDESLPLLSGDVSVPVYEAVTWARAGEPVPPHLQMALLRDSEVAEVLLPREFNVRERIHNYFRLSGEDLVFPWFGLLETYASRSPLPVAALELLNVLEQRGPAKVLKNGRLSLPDTRKVVGDSAFFAEQWAQVPAPIFGNRELRSADDVPGLPEALDTLHDVGLVQVDGQRLTVSENLPGDQPEQTLDRDRALIVELFMADITSGRIAQDFATGYPVPEQILKPRPDARFSLEPGPADFRFDSYTDDPAVKRLLDAVMSAVNPWGSPLEDDLPEDGFVIGDPAVDAQFDETGFSDEVNRQIRQFREMFVGPDDAEEDPTPPATTGGGSRKPPQGFMPLFSQAEQLDDSVLPGRRTSPDNHDLAGEVDHIEFEIALDGVKPRVSRVMQLPVALDGDRAMQLIIVLFGWELSHLYDFSLPKPGARNSNDRFALYPDLPEFEPVLDYLWAKDVELGQVLTPGGPTVRLAYDYGDGWIMRLKPRKIVTRQAGSHIVRASKACPPEDVGGPGGYELIREILAQGPEKAAAADPWLDLDWAQELAEIWQGLDVDAPQFGPGTYPLRLEEL</sequence>
<keyword evidence="4" id="KW-1185">Reference proteome</keyword>
<evidence type="ECO:0000313" key="4">
    <source>
        <dbReference type="Proteomes" id="UP000011723"/>
    </source>
</evidence>
<dbReference type="STRING" id="1121362.A605_00815"/>
<dbReference type="PANTHER" id="PTHR41878:SF1">
    <property type="entry name" value="TNPR PROTEIN"/>
    <property type="match status" value="1"/>
</dbReference>
<feature type="region of interest" description="Disordered" evidence="1">
    <location>
        <begin position="409"/>
        <end position="436"/>
    </location>
</feature>
<name>M1MTZ7_9CORY</name>
<dbReference type="Gene3D" id="3.10.290.30">
    <property type="entry name" value="MM3350-like"/>
    <property type="match status" value="1"/>
</dbReference>